<evidence type="ECO:0000313" key="2">
    <source>
        <dbReference type="Proteomes" id="UP000886501"/>
    </source>
</evidence>
<sequence length="294" mass="32435">MPFTRGGFGDVYRGTLNGSSVCVKRVQVYTQVTSNNALGVSHQRQAVMWKRLDHPNILLLQGVTISPSSLQLISAWMPNGNLLDYIKKNSSADRLALVSLSEVAEGLSYLHSRNVIHGDLKGDNIVIDRDGHARLADFSLITLIPDQSTFMSSCMEGGALPWMSPELLDPESFGLKERHPTKESDCYALGMVIYEVLSGQAPFATYSSFAIVAKVLRDERPERPQGERGGLFTDGIWEVVVHCWRREPSDRASARDVLLHLGGTLPPLRPSSPNIYGDPETDSDDQSDFALSDF</sequence>
<name>A0ACB6Z4S5_THEGA</name>
<gene>
    <name evidence="1" type="ORF">BDM02DRAFT_3149907</name>
</gene>
<keyword evidence="2" id="KW-1185">Reference proteome</keyword>
<proteinExistence type="predicted"/>
<dbReference type="Proteomes" id="UP000886501">
    <property type="component" value="Unassembled WGS sequence"/>
</dbReference>
<comment type="caution">
    <text evidence="1">The sequence shown here is derived from an EMBL/GenBank/DDBJ whole genome shotgun (WGS) entry which is preliminary data.</text>
</comment>
<dbReference type="EMBL" id="MU118122">
    <property type="protein sequence ID" value="KAF9644739.1"/>
    <property type="molecule type" value="Genomic_DNA"/>
</dbReference>
<protein>
    <submittedName>
        <fullName evidence="1">Kinase-like protein</fullName>
    </submittedName>
</protein>
<reference evidence="1" key="2">
    <citation type="journal article" date="2020" name="Nat. Commun.">
        <title>Large-scale genome sequencing of mycorrhizal fungi provides insights into the early evolution of symbiotic traits.</title>
        <authorList>
            <person name="Miyauchi S."/>
            <person name="Kiss E."/>
            <person name="Kuo A."/>
            <person name="Drula E."/>
            <person name="Kohler A."/>
            <person name="Sanchez-Garcia M."/>
            <person name="Morin E."/>
            <person name="Andreopoulos B."/>
            <person name="Barry K.W."/>
            <person name="Bonito G."/>
            <person name="Buee M."/>
            <person name="Carver A."/>
            <person name="Chen C."/>
            <person name="Cichocki N."/>
            <person name="Clum A."/>
            <person name="Culley D."/>
            <person name="Crous P.W."/>
            <person name="Fauchery L."/>
            <person name="Girlanda M."/>
            <person name="Hayes R.D."/>
            <person name="Keri Z."/>
            <person name="LaButti K."/>
            <person name="Lipzen A."/>
            <person name="Lombard V."/>
            <person name="Magnuson J."/>
            <person name="Maillard F."/>
            <person name="Murat C."/>
            <person name="Nolan M."/>
            <person name="Ohm R.A."/>
            <person name="Pangilinan J."/>
            <person name="Pereira M.F."/>
            <person name="Perotto S."/>
            <person name="Peter M."/>
            <person name="Pfister S."/>
            <person name="Riley R."/>
            <person name="Sitrit Y."/>
            <person name="Stielow J.B."/>
            <person name="Szollosi G."/>
            <person name="Zifcakova L."/>
            <person name="Stursova M."/>
            <person name="Spatafora J.W."/>
            <person name="Tedersoo L."/>
            <person name="Vaario L.M."/>
            <person name="Yamada A."/>
            <person name="Yan M."/>
            <person name="Wang P."/>
            <person name="Xu J."/>
            <person name="Bruns T."/>
            <person name="Baldrian P."/>
            <person name="Vilgalys R."/>
            <person name="Dunand C."/>
            <person name="Henrissat B."/>
            <person name="Grigoriev I.V."/>
            <person name="Hibbett D."/>
            <person name="Nagy L.G."/>
            <person name="Martin F.M."/>
        </authorList>
    </citation>
    <scope>NUCLEOTIDE SEQUENCE</scope>
    <source>
        <strain evidence="1">P2</strain>
    </source>
</reference>
<accession>A0ACB6Z4S5</accession>
<organism evidence="1 2">
    <name type="scientific">Thelephora ganbajun</name>
    <name type="common">Ganba fungus</name>
    <dbReference type="NCBI Taxonomy" id="370292"/>
    <lineage>
        <taxon>Eukaryota</taxon>
        <taxon>Fungi</taxon>
        <taxon>Dikarya</taxon>
        <taxon>Basidiomycota</taxon>
        <taxon>Agaricomycotina</taxon>
        <taxon>Agaricomycetes</taxon>
        <taxon>Thelephorales</taxon>
        <taxon>Thelephoraceae</taxon>
        <taxon>Thelephora</taxon>
    </lineage>
</organism>
<reference evidence="1" key="1">
    <citation type="submission" date="2019-10" db="EMBL/GenBank/DDBJ databases">
        <authorList>
            <consortium name="DOE Joint Genome Institute"/>
            <person name="Kuo A."/>
            <person name="Miyauchi S."/>
            <person name="Kiss E."/>
            <person name="Drula E."/>
            <person name="Kohler A."/>
            <person name="Sanchez-Garcia M."/>
            <person name="Andreopoulos B."/>
            <person name="Barry K.W."/>
            <person name="Bonito G."/>
            <person name="Buee M."/>
            <person name="Carver A."/>
            <person name="Chen C."/>
            <person name="Cichocki N."/>
            <person name="Clum A."/>
            <person name="Culley D."/>
            <person name="Crous P.W."/>
            <person name="Fauchery L."/>
            <person name="Girlanda M."/>
            <person name="Hayes R."/>
            <person name="Keri Z."/>
            <person name="Labutti K."/>
            <person name="Lipzen A."/>
            <person name="Lombard V."/>
            <person name="Magnuson J."/>
            <person name="Maillard F."/>
            <person name="Morin E."/>
            <person name="Murat C."/>
            <person name="Nolan M."/>
            <person name="Ohm R."/>
            <person name="Pangilinan J."/>
            <person name="Pereira M."/>
            <person name="Perotto S."/>
            <person name="Peter M."/>
            <person name="Riley R."/>
            <person name="Sitrit Y."/>
            <person name="Stielow B."/>
            <person name="Szollosi G."/>
            <person name="Zifcakova L."/>
            <person name="Stursova M."/>
            <person name="Spatafora J.W."/>
            <person name="Tedersoo L."/>
            <person name="Vaario L.-M."/>
            <person name="Yamada A."/>
            <person name="Yan M."/>
            <person name="Wang P."/>
            <person name="Xu J."/>
            <person name="Bruns T."/>
            <person name="Baldrian P."/>
            <person name="Vilgalys R."/>
            <person name="Henrissat B."/>
            <person name="Grigoriev I.V."/>
            <person name="Hibbett D."/>
            <person name="Nagy L.G."/>
            <person name="Martin F.M."/>
        </authorList>
    </citation>
    <scope>NUCLEOTIDE SEQUENCE</scope>
    <source>
        <strain evidence="1">P2</strain>
    </source>
</reference>
<evidence type="ECO:0000313" key="1">
    <source>
        <dbReference type="EMBL" id="KAF9644739.1"/>
    </source>
</evidence>